<evidence type="ECO:0000313" key="4">
    <source>
        <dbReference type="WBParaSite" id="HNAJ_0000117701-mRNA-1"/>
    </source>
</evidence>
<keyword evidence="3" id="KW-1185">Reference proteome</keyword>
<dbReference type="WBParaSite" id="HNAJ_0000117701-mRNA-1">
    <property type="protein sequence ID" value="HNAJ_0000117701-mRNA-1"/>
    <property type="gene ID" value="HNAJ_0000117701"/>
</dbReference>
<reference evidence="4" key="1">
    <citation type="submission" date="2017-02" db="UniProtKB">
        <authorList>
            <consortium name="WormBaseParasite"/>
        </authorList>
    </citation>
    <scope>IDENTIFICATION</scope>
</reference>
<feature type="compositionally biased region" description="Basic and acidic residues" evidence="1">
    <location>
        <begin position="27"/>
        <end position="47"/>
    </location>
</feature>
<protein>
    <submittedName>
        <fullName evidence="2 4">Uncharacterized protein</fullName>
    </submittedName>
</protein>
<accession>A0A0R3T2K7</accession>
<sequence length="47" mass="5333">MHPGASSEMFESRVAALISNQILKSSRNLDHQEGIEKPREEPSQRLK</sequence>
<dbReference type="AlphaFoldDB" id="A0A0R3T2K7"/>
<proteinExistence type="predicted"/>
<dbReference type="Proteomes" id="UP000278807">
    <property type="component" value="Unassembled WGS sequence"/>
</dbReference>
<name>A0A0R3T2K7_RODNA</name>
<reference evidence="2 3" key="2">
    <citation type="submission" date="2018-11" db="EMBL/GenBank/DDBJ databases">
        <authorList>
            <consortium name="Pathogen Informatics"/>
        </authorList>
    </citation>
    <scope>NUCLEOTIDE SEQUENCE [LARGE SCALE GENOMIC DNA]</scope>
</reference>
<organism evidence="4">
    <name type="scientific">Rodentolepis nana</name>
    <name type="common">Dwarf tapeworm</name>
    <name type="synonym">Hymenolepis nana</name>
    <dbReference type="NCBI Taxonomy" id="102285"/>
    <lineage>
        <taxon>Eukaryota</taxon>
        <taxon>Metazoa</taxon>
        <taxon>Spiralia</taxon>
        <taxon>Lophotrochozoa</taxon>
        <taxon>Platyhelminthes</taxon>
        <taxon>Cestoda</taxon>
        <taxon>Eucestoda</taxon>
        <taxon>Cyclophyllidea</taxon>
        <taxon>Hymenolepididae</taxon>
        <taxon>Rodentolepis</taxon>
    </lineage>
</organism>
<gene>
    <name evidence="2" type="ORF">HNAJ_LOCUS1177</name>
</gene>
<evidence type="ECO:0000256" key="1">
    <source>
        <dbReference type="SAM" id="MobiDB-lite"/>
    </source>
</evidence>
<dbReference type="EMBL" id="UZAE01000419">
    <property type="protein sequence ID" value="VDN97036.1"/>
    <property type="molecule type" value="Genomic_DNA"/>
</dbReference>
<evidence type="ECO:0000313" key="3">
    <source>
        <dbReference type="Proteomes" id="UP000278807"/>
    </source>
</evidence>
<feature type="region of interest" description="Disordered" evidence="1">
    <location>
        <begin position="23"/>
        <end position="47"/>
    </location>
</feature>
<evidence type="ECO:0000313" key="2">
    <source>
        <dbReference type="EMBL" id="VDN97036.1"/>
    </source>
</evidence>